<protein>
    <submittedName>
        <fullName evidence="2">Uncharacterized protein</fullName>
    </submittedName>
</protein>
<reference evidence="2" key="1">
    <citation type="submission" date="2023-01" db="EMBL/GenBank/DDBJ databases">
        <title>Metagenome sequencing of chrysophaentin producing Chrysophaeum taylorii.</title>
        <authorList>
            <person name="Davison J."/>
            <person name="Bewley C."/>
        </authorList>
    </citation>
    <scope>NUCLEOTIDE SEQUENCE</scope>
    <source>
        <strain evidence="2">NIES-1699</strain>
    </source>
</reference>
<dbReference type="Proteomes" id="UP001230188">
    <property type="component" value="Unassembled WGS sequence"/>
</dbReference>
<keyword evidence="3" id="KW-1185">Reference proteome</keyword>
<organism evidence="2 3">
    <name type="scientific">Chrysophaeum taylorii</name>
    <dbReference type="NCBI Taxonomy" id="2483200"/>
    <lineage>
        <taxon>Eukaryota</taxon>
        <taxon>Sar</taxon>
        <taxon>Stramenopiles</taxon>
        <taxon>Ochrophyta</taxon>
        <taxon>Pelagophyceae</taxon>
        <taxon>Pelagomonadales</taxon>
        <taxon>Pelagomonadaceae</taxon>
        <taxon>Chrysophaeum</taxon>
    </lineage>
</organism>
<gene>
    <name evidence="2" type="ORF">CTAYLR_002785</name>
</gene>
<sequence>MSLLPPPLTRSHATTTIFTKSTQGAEVAQRVLGAYATLPFKGPRLVLPGGEVVSEDTWRDALEDDLELSASQDFNLEQWLKAKVELEGTQDQKDKLRELLRNLDEVEARERVQSFEIVSEYGGMPNDIMSVVQQPLREIPVYRSISDLPVPDAEDEPATKDDSSEAPLDSP</sequence>
<accession>A0AAD7UEC5</accession>
<feature type="region of interest" description="Disordered" evidence="1">
    <location>
        <begin position="147"/>
        <end position="171"/>
    </location>
</feature>
<dbReference type="AlphaFoldDB" id="A0AAD7UEC5"/>
<evidence type="ECO:0000256" key="1">
    <source>
        <dbReference type="SAM" id="MobiDB-lite"/>
    </source>
</evidence>
<evidence type="ECO:0000313" key="3">
    <source>
        <dbReference type="Proteomes" id="UP001230188"/>
    </source>
</evidence>
<comment type="caution">
    <text evidence="2">The sequence shown here is derived from an EMBL/GenBank/DDBJ whole genome shotgun (WGS) entry which is preliminary data.</text>
</comment>
<evidence type="ECO:0000313" key="2">
    <source>
        <dbReference type="EMBL" id="KAJ8602059.1"/>
    </source>
</evidence>
<proteinExistence type="predicted"/>
<name>A0AAD7UEC5_9STRA</name>
<dbReference type="EMBL" id="JAQMWT010000391">
    <property type="protein sequence ID" value="KAJ8602059.1"/>
    <property type="molecule type" value="Genomic_DNA"/>
</dbReference>